<reference evidence="2 3" key="1">
    <citation type="submission" date="2019-06" db="EMBL/GenBank/DDBJ databases">
        <title>A chromosomal-level reference genome of Carpinus fangiana (Coryloideae, Betulaceae).</title>
        <authorList>
            <person name="Yang X."/>
            <person name="Wang Z."/>
            <person name="Zhang L."/>
            <person name="Hao G."/>
            <person name="Liu J."/>
            <person name="Yang Y."/>
        </authorList>
    </citation>
    <scope>NUCLEOTIDE SEQUENCE [LARGE SCALE GENOMIC DNA]</scope>
    <source>
        <strain evidence="2">Cfa_2016G</strain>
        <tissue evidence="2">Leaf</tissue>
    </source>
</reference>
<gene>
    <name evidence="2" type="ORF">FH972_018095</name>
</gene>
<accession>A0A5N6RPV3</accession>
<keyword evidence="3" id="KW-1185">Reference proteome</keyword>
<organism evidence="2 3">
    <name type="scientific">Carpinus fangiana</name>
    <dbReference type="NCBI Taxonomy" id="176857"/>
    <lineage>
        <taxon>Eukaryota</taxon>
        <taxon>Viridiplantae</taxon>
        <taxon>Streptophyta</taxon>
        <taxon>Embryophyta</taxon>
        <taxon>Tracheophyta</taxon>
        <taxon>Spermatophyta</taxon>
        <taxon>Magnoliopsida</taxon>
        <taxon>eudicotyledons</taxon>
        <taxon>Gunneridae</taxon>
        <taxon>Pentapetalae</taxon>
        <taxon>rosids</taxon>
        <taxon>fabids</taxon>
        <taxon>Fagales</taxon>
        <taxon>Betulaceae</taxon>
        <taxon>Carpinus</taxon>
    </lineage>
</organism>
<sequence length="78" mass="8709">MAGRRHRPCSGASATISSPRPRELPSAFLSRNGKTWPQNHICKHGDHSQACSECNARRRLGQPRGFKHQSKISSVKLF</sequence>
<protein>
    <submittedName>
        <fullName evidence="2">Uncharacterized protein</fullName>
    </submittedName>
</protein>
<name>A0A5N6RPV3_9ROSI</name>
<evidence type="ECO:0000256" key="1">
    <source>
        <dbReference type="SAM" id="MobiDB-lite"/>
    </source>
</evidence>
<dbReference type="AlphaFoldDB" id="A0A5N6RPV3"/>
<feature type="region of interest" description="Disordered" evidence="1">
    <location>
        <begin position="1"/>
        <end position="30"/>
    </location>
</feature>
<evidence type="ECO:0000313" key="2">
    <source>
        <dbReference type="EMBL" id="KAE8100170.1"/>
    </source>
</evidence>
<proteinExistence type="predicted"/>
<evidence type="ECO:0000313" key="3">
    <source>
        <dbReference type="Proteomes" id="UP000327013"/>
    </source>
</evidence>
<dbReference type="Proteomes" id="UP000327013">
    <property type="component" value="Chromosome 7"/>
</dbReference>
<dbReference type="EMBL" id="CM017327">
    <property type="protein sequence ID" value="KAE8100170.1"/>
    <property type="molecule type" value="Genomic_DNA"/>
</dbReference>